<protein>
    <submittedName>
        <fullName evidence="3">ABC transporter substrate-binding protein</fullName>
    </submittedName>
</protein>
<reference evidence="4" key="1">
    <citation type="journal article" date="2019" name="Int. J. Syst. Evol. Microbiol.">
        <title>The Global Catalogue of Microorganisms (GCM) 10K type strain sequencing project: providing services to taxonomists for standard genome sequencing and annotation.</title>
        <authorList>
            <consortium name="The Broad Institute Genomics Platform"/>
            <consortium name="The Broad Institute Genome Sequencing Center for Infectious Disease"/>
            <person name="Wu L."/>
            <person name="Ma J."/>
        </authorList>
    </citation>
    <scope>NUCLEOTIDE SEQUENCE [LARGE SCALE GENOMIC DNA]</scope>
    <source>
        <strain evidence="4">CCUG 56029</strain>
    </source>
</reference>
<name>A0ABW4RBP4_9RHOB</name>
<sequence length="372" mass="39598">MIVSPPISPIRHTALAAAIACGIGGFSGASAQTAEAITVYSWGGTFSAAQVQALNQPFTRETGIAVKMVDADDPAIPLLAQATAGNVTMDVASVGLSDALRLCDEGLIEPLDDLALAPAPDGTPAAQDFMDGTLSDCMVPTDVYSTVLAMDSSRFPGDKPATAADFFDIEKFPGKRGMLKQPRFTLELALLGDGVPADQVYDLMRTPEGVDRAFAKLDTIRDQIIWWDAGAQPVQLLADKEVSLTQAYNGRIFNAVIEDGLPFAIIWDGQIYEFEGWVIPKGAPHPEAAREYVVRTTSAPAQARFSGIISYGPTRKSASALIGMYKDGKNAMAPHLPTAEVNMNNALAFDVGFWADHDAELGERFAAWLASG</sequence>
<dbReference type="Pfam" id="PF13416">
    <property type="entry name" value="SBP_bac_8"/>
    <property type="match status" value="1"/>
</dbReference>
<dbReference type="InterPro" id="IPR006059">
    <property type="entry name" value="SBP"/>
</dbReference>
<feature type="chain" id="PRO_5047030466" evidence="2">
    <location>
        <begin position="32"/>
        <end position="372"/>
    </location>
</feature>
<dbReference type="EMBL" id="JBHUEN010000053">
    <property type="protein sequence ID" value="MFD1883677.1"/>
    <property type="molecule type" value="Genomic_DNA"/>
</dbReference>
<keyword evidence="4" id="KW-1185">Reference proteome</keyword>
<evidence type="ECO:0000256" key="2">
    <source>
        <dbReference type="SAM" id="SignalP"/>
    </source>
</evidence>
<dbReference type="SUPFAM" id="SSF53850">
    <property type="entry name" value="Periplasmic binding protein-like II"/>
    <property type="match status" value="1"/>
</dbReference>
<dbReference type="PANTHER" id="PTHR30222">
    <property type="entry name" value="SPERMIDINE/PUTRESCINE-BINDING PERIPLASMIC PROTEIN"/>
    <property type="match status" value="1"/>
</dbReference>
<gene>
    <name evidence="3" type="ORF">ACFSCT_18365</name>
</gene>
<dbReference type="CDD" id="cd13589">
    <property type="entry name" value="PBP2_polyamine_RpCGA009"/>
    <property type="match status" value="1"/>
</dbReference>
<proteinExistence type="predicted"/>
<accession>A0ABW4RBP4</accession>
<dbReference type="Proteomes" id="UP001597213">
    <property type="component" value="Unassembled WGS sequence"/>
</dbReference>
<keyword evidence="1 2" id="KW-0732">Signal</keyword>
<dbReference type="RefSeq" id="WP_379145203.1">
    <property type="nucleotide sequence ID" value="NZ_JBHUEN010000053.1"/>
</dbReference>
<dbReference type="Gene3D" id="3.40.190.10">
    <property type="entry name" value="Periplasmic binding protein-like II"/>
    <property type="match status" value="2"/>
</dbReference>
<comment type="caution">
    <text evidence="3">The sequence shown here is derived from an EMBL/GenBank/DDBJ whole genome shotgun (WGS) entry which is preliminary data.</text>
</comment>
<evidence type="ECO:0000313" key="4">
    <source>
        <dbReference type="Proteomes" id="UP001597213"/>
    </source>
</evidence>
<evidence type="ECO:0000256" key="1">
    <source>
        <dbReference type="ARBA" id="ARBA00022729"/>
    </source>
</evidence>
<evidence type="ECO:0000313" key="3">
    <source>
        <dbReference type="EMBL" id="MFD1883677.1"/>
    </source>
</evidence>
<dbReference type="PANTHER" id="PTHR30222:SF2">
    <property type="entry name" value="ABC TRANSPORTER SUBSTRATE-BINDING PROTEIN"/>
    <property type="match status" value="1"/>
</dbReference>
<organism evidence="3 4">
    <name type="scientific">Paracoccus pacificus</name>
    <dbReference type="NCBI Taxonomy" id="1463598"/>
    <lineage>
        <taxon>Bacteria</taxon>
        <taxon>Pseudomonadati</taxon>
        <taxon>Pseudomonadota</taxon>
        <taxon>Alphaproteobacteria</taxon>
        <taxon>Rhodobacterales</taxon>
        <taxon>Paracoccaceae</taxon>
        <taxon>Paracoccus</taxon>
    </lineage>
</organism>
<feature type="signal peptide" evidence="2">
    <location>
        <begin position="1"/>
        <end position="31"/>
    </location>
</feature>